<evidence type="ECO:0000259" key="15">
    <source>
        <dbReference type="Pfam" id="PF20501"/>
    </source>
</evidence>
<keyword evidence="17" id="KW-1185">Reference proteome</keyword>
<evidence type="ECO:0000259" key="14">
    <source>
        <dbReference type="Pfam" id="PF13244"/>
    </source>
</evidence>
<evidence type="ECO:0000256" key="10">
    <source>
        <dbReference type="SAM" id="Phobius"/>
    </source>
</evidence>
<feature type="transmembrane region" description="Helical" evidence="10">
    <location>
        <begin position="907"/>
        <end position="932"/>
    </location>
</feature>
<feature type="transmembrane region" description="Helical" evidence="10">
    <location>
        <begin position="729"/>
        <end position="748"/>
    </location>
</feature>
<keyword evidence="6 10" id="KW-1133">Transmembrane helix</keyword>
<evidence type="ECO:0000256" key="6">
    <source>
        <dbReference type="ARBA" id="ARBA00022989"/>
    </source>
</evidence>
<evidence type="ECO:0000313" key="16">
    <source>
        <dbReference type="EMBL" id="POM24024.1"/>
    </source>
</evidence>
<feature type="domain" description="MrpA C-terminal/MbhD" evidence="14">
    <location>
        <begin position="593"/>
        <end position="657"/>
    </location>
</feature>
<dbReference type="InterPro" id="IPR007182">
    <property type="entry name" value="MnhB"/>
</dbReference>
<keyword evidence="5 9" id="KW-0812">Transmembrane</keyword>
<protein>
    <submittedName>
        <fullName evidence="16">Na(+)/H(+) antiporter subunit A</fullName>
    </submittedName>
</protein>
<feature type="transmembrane region" description="Helical" evidence="10">
    <location>
        <begin position="481"/>
        <end position="506"/>
    </location>
</feature>
<keyword evidence="3" id="KW-0050">Antiport</keyword>
<feature type="transmembrane region" description="Helical" evidence="10">
    <location>
        <begin position="316"/>
        <end position="340"/>
    </location>
</feature>
<feature type="transmembrane region" description="Helical" evidence="10">
    <location>
        <begin position="808"/>
        <end position="828"/>
    </location>
</feature>
<dbReference type="Pfam" id="PF13244">
    <property type="entry name" value="MbhD"/>
    <property type="match status" value="1"/>
</dbReference>
<proteinExistence type="predicted"/>
<feature type="transmembrane region" description="Helical" evidence="10">
    <location>
        <begin position="864"/>
        <end position="887"/>
    </location>
</feature>
<organism evidence="16 17">
    <name type="scientific">Actinomadura rubteroloni</name>
    <dbReference type="NCBI Taxonomy" id="1926885"/>
    <lineage>
        <taxon>Bacteria</taxon>
        <taxon>Bacillati</taxon>
        <taxon>Actinomycetota</taxon>
        <taxon>Actinomycetes</taxon>
        <taxon>Streptosporangiales</taxon>
        <taxon>Thermomonosporaceae</taxon>
        <taxon>Actinomadura</taxon>
    </lineage>
</organism>
<keyword evidence="8 10" id="KW-0472">Membrane</keyword>
<feature type="domain" description="Na+/H+ antiporter MnhB subunit-related protein" evidence="13">
    <location>
        <begin position="805"/>
        <end position="928"/>
    </location>
</feature>
<gene>
    <name evidence="16" type="primary">mrpA</name>
    <name evidence="16" type="ORF">BTM25_26510</name>
</gene>
<dbReference type="GO" id="GO:0015297">
    <property type="term" value="F:antiporter activity"/>
    <property type="evidence" value="ECO:0007669"/>
    <property type="project" value="UniProtKB-KW"/>
</dbReference>
<feature type="transmembrane region" description="Helical" evidence="10">
    <location>
        <begin position="586"/>
        <end position="603"/>
    </location>
</feature>
<feature type="transmembrane region" description="Helical" evidence="10">
    <location>
        <begin position="610"/>
        <end position="628"/>
    </location>
</feature>
<dbReference type="InterPro" id="IPR001750">
    <property type="entry name" value="ND/Mrp_TM"/>
</dbReference>
<dbReference type="Pfam" id="PF20501">
    <property type="entry name" value="MbhE"/>
    <property type="match status" value="1"/>
</dbReference>
<evidence type="ECO:0000256" key="4">
    <source>
        <dbReference type="ARBA" id="ARBA00022475"/>
    </source>
</evidence>
<feature type="transmembrane region" description="Helical" evidence="10">
    <location>
        <begin position="103"/>
        <end position="121"/>
    </location>
</feature>
<feature type="transmembrane region" description="Helical" evidence="10">
    <location>
        <begin position="398"/>
        <end position="419"/>
    </location>
</feature>
<feature type="transmembrane region" description="Helical" evidence="10">
    <location>
        <begin position="72"/>
        <end position="91"/>
    </location>
</feature>
<comment type="subcellular location">
    <subcellularLocation>
        <location evidence="1">Cell membrane</location>
        <topology evidence="1">Multi-pass membrane protein</topology>
    </subcellularLocation>
    <subcellularLocation>
        <location evidence="9">Membrane</location>
        <topology evidence="9">Multi-pass membrane protein</topology>
    </subcellularLocation>
</comment>
<feature type="transmembrane region" description="Helical" evidence="10">
    <location>
        <begin position="673"/>
        <end position="693"/>
    </location>
</feature>
<dbReference type="PANTHER" id="PTHR43373">
    <property type="entry name" value="NA(+)/H(+) ANTIPORTER SUBUNIT"/>
    <property type="match status" value="1"/>
</dbReference>
<dbReference type="EMBL" id="MTBP01000002">
    <property type="protein sequence ID" value="POM24024.1"/>
    <property type="molecule type" value="Genomic_DNA"/>
</dbReference>
<feature type="transmembrane region" description="Helical" evidence="10">
    <location>
        <begin position="199"/>
        <end position="224"/>
    </location>
</feature>
<dbReference type="InterPro" id="IPR025383">
    <property type="entry name" value="MrpA_C/MbhD"/>
</dbReference>
<keyword evidence="4" id="KW-1003">Cell membrane</keyword>
<sequence length="950" mass="98660">MLFLLAAHCLAVLAAPALVRWWGRDAFLPLALVPAAMAAWAIPPWISGAAPREERHAWIPGLHLSLDFRADALSWMMVMIIGGVGALIVAYCARYFDRGEPGLGFFALHMMAFAASMIGLVLADNLILLYVFWELTTVFSYLLIGFDARKRAARGAATQALVITTFGGLAMLAGLVLLGNASGTYRISEIVARPPGGGAVIAALSLVLAGALSKSAIIPFGLWLPGAMAAPTPVSAFLHAAAMVKAGVYLGVRLGPAFAHTIAWGPIVVSLGAATMVFAGWRAMRETDVKLLLAYGTVSQLGFMITLAAAGTRTAALAGMTVLFAHALFKAALFLIVGIIDHSTGTRDLRELSGLRHRTPVLAGAATVAVASMAGIPATLGFVGKEAGYEAFAREDRFLLVLLVAGSSFTAAYGLRFLWGAFARKDGVPDTPVHRPTPGLLAPPVLLAVAGVALGLAANVLDAPLEREVAGYPGRDTYHLAPWHGFGLPLWLTAGSLMLGGVMFLAREPLARTHRRLTVFEPAAVYRAIMDRTNDTAMQITGSVQRGSLPGYLLVIAMTATAAATVAAVAARPWTRHDGWLLWDGPAQGAVAVLTAASGIAAVRARNRGATVVLAGGTGYGAATQFFLHAAPDLALTQFLVETASLIVFVLVLRSLPMGFPVTRPASRRAVHIVAAVLVGVSVTAAVLIAGRARTAAPISGGYPGAAAETGAKNVVSAVIVDIRAWDTLGETCVIALAALGITSIVFARRRAGYRPRPPQGRGTDVWAVEGFESLAELDRAAPGRGEPDWLEGGGTLAAERRSLIFEVVARFIFHTVLLMSLYLLFAAHSSPGGGFAGGIVAGLAVVVRYLAGGPYELAAAAPVSVGTVLGTGLICTTGTAFAGLAWGGAVLKSTLVDVALPVLGDLHVPTSLLFDVGVYLIVVGLVLDVLITLGAEADREAEAPEAVAS</sequence>
<feature type="transmembrane region" description="Helical" evidence="10">
    <location>
        <begin position="258"/>
        <end position="279"/>
    </location>
</feature>
<evidence type="ECO:0000256" key="2">
    <source>
        <dbReference type="ARBA" id="ARBA00022448"/>
    </source>
</evidence>
<dbReference type="GO" id="GO:0006811">
    <property type="term" value="P:monoatomic ion transport"/>
    <property type="evidence" value="ECO:0007669"/>
    <property type="project" value="UniProtKB-KW"/>
</dbReference>
<dbReference type="GO" id="GO:0005886">
    <property type="term" value="C:plasma membrane"/>
    <property type="evidence" value="ECO:0007669"/>
    <property type="project" value="UniProtKB-SubCell"/>
</dbReference>
<keyword evidence="2" id="KW-0813">Transport</keyword>
<dbReference type="PRINTS" id="PR01434">
    <property type="entry name" value="NADHDHGNASE5"/>
</dbReference>
<feature type="transmembrane region" description="Helical" evidence="10">
    <location>
        <begin position="160"/>
        <end position="179"/>
    </location>
</feature>
<dbReference type="InterPro" id="IPR046806">
    <property type="entry name" value="MrpA_C/MbhE"/>
</dbReference>
<dbReference type="Pfam" id="PF00662">
    <property type="entry name" value="Proton_antipo_N"/>
    <property type="match status" value="1"/>
</dbReference>
<dbReference type="InterPro" id="IPR001516">
    <property type="entry name" value="Proton_antipo_N"/>
</dbReference>
<dbReference type="AlphaFoldDB" id="A0A2P4UG32"/>
<evidence type="ECO:0000259" key="11">
    <source>
        <dbReference type="Pfam" id="PF00361"/>
    </source>
</evidence>
<feature type="domain" description="NADH:quinone oxidoreductase/Mrp antiporter transmembrane" evidence="11">
    <location>
        <begin position="123"/>
        <end position="409"/>
    </location>
</feature>
<evidence type="ECO:0000256" key="3">
    <source>
        <dbReference type="ARBA" id="ARBA00022449"/>
    </source>
</evidence>
<dbReference type="Proteomes" id="UP000242367">
    <property type="component" value="Unassembled WGS sequence"/>
</dbReference>
<reference evidence="16 17" key="1">
    <citation type="journal article" date="2017" name="Chemistry">
        <title>Isolation, Biosynthesis and Chemical Modifications of Rubterolones A-F: Rare Tropolone Alkaloids from Actinomadura sp. 5-2.</title>
        <authorList>
            <person name="Guo H."/>
            <person name="Benndorf R."/>
            <person name="Leichnitz D."/>
            <person name="Klassen J.L."/>
            <person name="Vollmers J."/>
            <person name="Gorls H."/>
            <person name="Steinacker M."/>
            <person name="Weigel C."/>
            <person name="Dahse H.M."/>
            <person name="Kaster A.K."/>
            <person name="de Beer Z.W."/>
            <person name="Poulsen M."/>
            <person name="Beemelmanns C."/>
        </authorList>
    </citation>
    <scope>NUCLEOTIDE SEQUENCE [LARGE SCALE GENOMIC DNA]</scope>
    <source>
        <strain evidence="16 17">5-2</strain>
    </source>
</reference>
<evidence type="ECO:0000259" key="13">
    <source>
        <dbReference type="Pfam" id="PF04039"/>
    </source>
</evidence>
<keyword evidence="7" id="KW-0406">Ion transport</keyword>
<evidence type="ECO:0000256" key="9">
    <source>
        <dbReference type="RuleBase" id="RU000320"/>
    </source>
</evidence>
<evidence type="ECO:0000256" key="1">
    <source>
        <dbReference type="ARBA" id="ARBA00004651"/>
    </source>
</evidence>
<evidence type="ECO:0000256" key="8">
    <source>
        <dbReference type="ARBA" id="ARBA00023136"/>
    </source>
</evidence>
<dbReference type="Pfam" id="PF00361">
    <property type="entry name" value="Proton_antipo_M"/>
    <property type="match status" value="1"/>
</dbReference>
<feature type="transmembrane region" description="Helical" evidence="10">
    <location>
        <begin position="834"/>
        <end position="852"/>
    </location>
</feature>
<dbReference type="Pfam" id="PF04039">
    <property type="entry name" value="MnhB"/>
    <property type="match status" value="1"/>
</dbReference>
<feature type="domain" description="MrpA C-terminal/MbhE" evidence="15">
    <location>
        <begin position="668"/>
        <end position="746"/>
    </location>
</feature>
<evidence type="ECO:0000256" key="7">
    <source>
        <dbReference type="ARBA" id="ARBA00023065"/>
    </source>
</evidence>
<feature type="transmembrane region" description="Helical" evidence="10">
    <location>
        <begin position="634"/>
        <end position="653"/>
    </location>
</feature>
<feature type="transmembrane region" description="Helical" evidence="10">
    <location>
        <begin position="127"/>
        <end position="148"/>
    </location>
</feature>
<dbReference type="InterPro" id="IPR050616">
    <property type="entry name" value="CPA3_Na-H_Antiporter_A"/>
</dbReference>
<evidence type="ECO:0000259" key="12">
    <source>
        <dbReference type="Pfam" id="PF00662"/>
    </source>
</evidence>
<accession>A0A2P4UG32</accession>
<feature type="domain" description="NADH-Ubiquinone oxidoreductase (complex I) chain 5 N-terminal" evidence="12">
    <location>
        <begin position="60"/>
        <end position="104"/>
    </location>
</feature>
<feature type="transmembrane region" description="Helical" evidence="10">
    <location>
        <begin position="440"/>
        <end position="461"/>
    </location>
</feature>
<evidence type="ECO:0000313" key="17">
    <source>
        <dbReference type="Proteomes" id="UP000242367"/>
    </source>
</evidence>
<feature type="transmembrane region" description="Helical" evidence="10">
    <location>
        <begin position="291"/>
        <end position="310"/>
    </location>
</feature>
<dbReference type="RefSeq" id="WP_103563198.1">
    <property type="nucleotide sequence ID" value="NZ_MTBP01000002.1"/>
</dbReference>
<feature type="transmembrane region" description="Helical" evidence="10">
    <location>
        <begin position="361"/>
        <end position="383"/>
    </location>
</feature>
<dbReference type="NCBIfam" id="NF009284">
    <property type="entry name" value="PRK12644.1"/>
    <property type="match status" value="1"/>
</dbReference>
<comment type="caution">
    <text evidence="16">The sequence shown here is derived from an EMBL/GenBank/DDBJ whole genome shotgun (WGS) entry which is preliminary data.</text>
</comment>
<name>A0A2P4UG32_9ACTN</name>
<evidence type="ECO:0000256" key="5">
    <source>
        <dbReference type="ARBA" id="ARBA00022692"/>
    </source>
</evidence>
<feature type="transmembrane region" description="Helical" evidence="10">
    <location>
        <begin position="552"/>
        <end position="574"/>
    </location>
</feature>
<dbReference type="PANTHER" id="PTHR43373:SF1">
    <property type="entry name" value="NA(+)_H(+) ANTIPORTER SUBUNIT A"/>
    <property type="match status" value="1"/>
</dbReference>